<feature type="chain" id="PRO_5042317884" evidence="2">
    <location>
        <begin position="23"/>
        <end position="497"/>
    </location>
</feature>
<keyword evidence="2" id="KW-0472">Membrane</keyword>
<comment type="similarity">
    <text evidence="1 2">Belongs to the outer membrane factor (OMF) (TC 1.B.17) family.</text>
</comment>
<accession>A0AAI9N515</accession>
<sequence>MKTIYTRLTRTLLALTLLVAQAGCLLGPDFVSPAAPPVRQYTREPVSMTGMGDQDQEQPQLLLIGADPPAQWWRLFGSPALNAAVDRALTQNPTLQAAVSNLRAAQDNLRAGNGLFYPQLDTAMKLERNRSAPALQGSLAPASVFNVATLEGSISYALDLFGGRRRTVEQLGALVDVQQQLRDAAYLTLTANVVNTCIARAGYLSQIRLTEQIIALEQQQLLVIQARVKAGIAPFADQLAQASLLAGNQAVLVQLKQRLSQAEHLLAQLQGDFPADVVVPAVELDDLHLPAAIPVSLPSSLVRRRPDILAAEARLHAASAAIGISSAAQYPSLDLTASYGLAARGLSPLAGASAPFWSIGPSLSAPLFHGGSLQAQRDAAVNAFEASQAQYRQTVLAAFAQVADALRALQADGRVLQAQSEAERDARDTLALQQASYSAGLASYVDLLTFDMQYHNAAIARLQTLTLRYQDTVSLLAASGGGWDGAPSSERRDPAGR</sequence>
<gene>
    <name evidence="3" type="ORF">HFRIS_005118</name>
</gene>
<dbReference type="Pfam" id="PF02321">
    <property type="entry name" value="OEP"/>
    <property type="match status" value="2"/>
</dbReference>
<dbReference type="GO" id="GO:0015562">
    <property type="term" value="F:efflux transmembrane transporter activity"/>
    <property type="evidence" value="ECO:0007669"/>
    <property type="project" value="InterPro"/>
</dbReference>
<dbReference type="PANTHER" id="PTHR30203:SF33">
    <property type="entry name" value="BLR4455 PROTEIN"/>
    <property type="match status" value="1"/>
</dbReference>
<evidence type="ECO:0000256" key="1">
    <source>
        <dbReference type="ARBA" id="ARBA00007613"/>
    </source>
</evidence>
<dbReference type="Gene3D" id="2.20.200.10">
    <property type="entry name" value="Outer membrane efflux proteins (OEP)"/>
    <property type="match status" value="1"/>
</dbReference>
<comment type="caution">
    <text evidence="3">The sequence shown here is derived from an EMBL/GenBank/DDBJ whole genome shotgun (WGS) entry which is preliminary data.</text>
</comment>
<keyword evidence="2" id="KW-1134">Transmembrane beta strand</keyword>
<evidence type="ECO:0000313" key="4">
    <source>
        <dbReference type="Proteomes" id="UP000006772"/>
    </source>
</evidence>
<keyword evidence="2" id="KW-0812">Transmembrane</keyword>
<keyword evidence="2" id="KW-0732">Signal</keyword>
<dbReference type="AlphaFoldDB" id="A0AAI9N515"/>
<dbReference type="GO" id="GO:0005886">
    <property type="term" value="C:plasma membrane"/>
    <property type="evidence" value="ECO:0007669"/>
    <property type="project" value="UniProtKB-SubCell"/>
</dbReference>
<comment type="subcellular location">
    <subcellularLocation>
        <location evidence="2">Cell membrane</location>
        <topology evidence="2">Lipid-anchor</topology>
    </subcellularLocation>
</comment>
<dbReference type="EMBL" id="AEEC02000005">
    <property type="protein sequence ID" value="EOA05812.1"/>
    <property type="molecule type" value="Genomic_DNA"/>
</dbReference>
<protein>
    <submittedName>
        <fullName evidence="3">ABC-type export system outer membrane channel protein</fullName>
    </submittedName>
</protein>
<dbReference type="SUPFAM" id="SSF56954">
    <property type="entry name" value="Outer membrane efflux proteins (OEP)"/>
    <property type="match status" value="1"/>
</dbReference>
<organism evidence="3 4">
    <name type="scientific">Herbaspirillum frisingense GSF30</name>
    <dbReference type="NCBI Taxonomy" id="864073"/>
    <lineage>
        <taxon>Bacteria</taxon>
        <taxon>Pseudomonadati</taxon>
        <taxon>Pseudomonadota</taxon>
        <taxon>Betaproteobacteria</taxon>
        <taxon>Burkholderiales</taxon>
        <taxon>Oxalobacteraceae</taxon>
        <taxon>Herbaspirillum</taxon>
    </lineage>
</organism>
<feature type="signal peptide" evidence="2">
    <location>
        <begin position="1"/>
        <end position="22"/>
    </location>
</feature>
<keyword evidence="2" id="KW-0564">Palmitate</keyword>
<keyword evidence="2" id="KW-0449">Lipoprotein</keyword>
<dbReference type="Proteomes" id="UP000006772">
    <property type="component" value="Unassembled WGS sequence"/>
</dbReference>
<proteinExistence type="inferred from homology"/>
<name>A0AAI9N515_9BURK</name>
<dbReference type="RefSeq" id="WP_006462178.1">
    <property type="nucleotide sequence ID" value="NZ_AEEC02000005.1"/>
</dbReference>
<dbReference type="InterPro" id="IPR010131">
    <property type="entry name" value="MdtP/NodT-like"/>
</dbReference>
<dbReference type="NCBIfam" id="TIGR01845">
    <property type="entry name" value="outer_NodT"/>
    <property type="match status" value="1"/>
</dbReference>
<evidence type="ECO:0000313" key="3">
    <source>
        <dbReference type="EMBL" id="EOA05812.1"/>
    </source>
</evidence>
<dbReference type="InterPro" id="IPR003423">
    <property type="entry name" value="OMP_efflux"/>
</dbReference>
<reference evidence="3 4" key="1">
    <citation type="journal article" date="2013" name="Front. Microbiol.">
        <title>The genome of the endophytic bacterium H. frisingense GSF30(T) identifies diverse strategies in the Herbaspirillum genus to interact with plants.</title>
        <authorList>
            <person name="Straub D."/>
            <person name="Rothballer M."/>
            <person name="Hartmann A."/>
            <person name="Ludewig U."/>
        </authorList>
    </citation>
    <scope>NUCLEOTIDE SEQUENCE [LARGE SCALE GENOMIC DNA]</scope>
    <source>
        <strain evidence="3 4">GSF30</strain>
    </source>
</reference>
<dbReference type="PANTHER" id="PTHR30203">
    <property type="entry name" value="OUTER MEMBRANE CATION EFFLUX PROTEIN"/>
    <property type="match status" value="1"/>
</dbReference>
<dbReference type="Gene3D" id="1.20.1600.10">
    <property type="entry name" value="Outer membrane efflux proteins (OEP)"/>
    <property type="match status" value="1"/>
</dbReference>
<evidence type="ECO:0000256" key="2">
    <source>
        <dbReference type="RuleBase" id="RU362097"/>
    </source>
</evidence>